<evidence type="ECO:0000256" key="1">
    <source>
        <dbReference type="ARBA" id="ARBA00005194"/>
    </source>
</evidence>
<dbReference type="Gene3D" id="3.40.47.10">
    <property type="match status" value="2"/>
</dbReference>
<dbReference type="PROSITE" id="PS00606">
    <property type="entry name" value="KS3_1"/>
    <property type="match status" value="1"/>
</dbReference>
<evidence type="ECO:0000256" key="4">
    <source>
        <dbReference type="RuleBase" id="RU003694"/>
    </source>
</evidence>
<dbReference type="RefSeq" id="WP_088823967.1">
    <property type="nucleotide sequence ID" value="NZ_FZLN01000003.1"/>
</dbReference>
<dbReference type="Pfam" id="PF02801">
    <property type="entry name" value="Ketoacyl-synt_C"/>
    <property type="match status" value="1"/>
</dbReference>
<dbReference type="AlphaFoldDB" id="A0A217EHA6"/>
<dbReference type="UniPathway" id="UPA00094"/>
<evidence type="ECO:0000313" key="7">
    <source>
        <dbReference type="Proteomes" id="UP000243463"/>
    </source>
</evidence>
<evidence type="ECO:0000256" key="3">
    <source>
        <dbReference type="ARBA" id="ARBA00022679"/>
    </source>
</evidence>
<feature type="domain" description="Ketosynthase family 3 (KS3)" evidence="5">
    <location>
        <begin position="1"/>
        <end position="405"/>
    </location>
</feature>
<dbReference type="SUPFAM" id="SSF53901">
    <property type="entry name" value="Thiolase-like"/>
    <property type="match status" value="2"/>
</dbReference>
<dbReference type="Pfam" id="PF00109">
    <property type="entry name" value="ketoacyl-synt"/>
    <property type="match status" value="1"/>
</dbReference>
<dbReference type="GO" id="GO:0006633">
    <property type="term" value="P:fatty acid biosynthetic process"/>
    <property type="evidence" value="ECO:0007669"/>
    <property type="project" value="UniProtKB-UniPathway"/>
</dbReference>
<protein>
    <submittedName>
        <fullName evidence="6">3-oxoacyl-[acyl-carrier-protein] synthase II</fullName>
    </submittedName>
</protein>
<evidence type="ECO:0000313" key="6">
    <source>
        <dbReference type="EMBL" id="SNQ29881.1"/>
    </source>
</evidence>
<dbReference type="CDD" id="cd00834">
    <property type="entry name" value="KAS_I_II"/>
    <property type="match status" value="1"/>
</dbReference>
<dbReference type="Proteomes" id="UP000243463">
    <property type="component" value="Unassembled WGS sequence"/>
</dbReference>
<accession>A0A217EHA6</accession>
<reference evidence="7" key="1">
    <citation type="submission" date="2017-06" db="EMBL/GenBank/DDBJ databases">
        <authorList>
            <person name="Varghese N."/>
            <person name="Submissions S."/>
        </authorList>
    </citation>
    <scope>NUCLEOTIDE SEQUENCE [LARGE SCALE GENOMIC DNA]</scope>
    <source>
        <strain evidence="7">ANC 5114</strain>
    </source>
</reference>
<dbReference type="InterPro" id="IPR020841">
    <property type="entry name" value="PKS_Beta-ketoAc_synthase_dom"/>
</dbReference>
<dbReference type="InterPro" id="IPR016039">
    <property type="entry name" value="Thiolase-like"/>
</dbReference>
<dbReference type="NCBIfam" id="NF006587">
    <property type="entry name" value="PRK09116.1"/>
    <property type="match status" value="1"/>
</dbReference>
<dbReference type="GO" id="GO:0005829">
    <property type="term" value="C:cytosol"/>
    <property type="evidence" value="ECO:0007669"/>
    <property type="project" value="TreeGrafter"/>
</dbReference>
<proteinExistence type="inferred from homology"/>
<dbReference type="GO" id="GO:0004315">
    <property type="term" value="F:3-oxoacyl-[acyl-carrier-protein] synthase activity"/>
    <property type="evidence" value="ECO:0007669"/>
    <property type="project" value="InterPro"/>
</dbReference>
<dbReference type="PROSITE" id="PS52004">
    <property type="entry name" value="KS3_2"/>
    <property type="match status" value="1"/>
</dbReference>
<name>A0A217EHA6_9GAMM</name>
<dbReference type="PANTHER" id="PTHR11712">
    <property type="entry name" value="POLYKETIDE SYNTHASE-RELATED"/>
    <property type="match status" value="1"/>
</dbReference>
<organism evidence="6 7">
    <name type="scientific">Acinetobacter apis</name>
    <dbReference type="NCBI Taxonomy" id="1229165"/>
    <lineage>
        <taxon>Bacteria</taxon>
        <taxon>Pseudomonadati</taxon>
        <taxon>Pseudomonadota</taxon>
        <taxon>Gammaproteobacteria</taxon>
        <taxon>Moraxellales</taxon>
        <taxon>Moraxellaceae</taxon>
        <taxon>Acinetobacter</taxon>
    </lineage>
</organism>
<comment type="pathway">
    <text evidence="1">Lipid metabolism; fatty acid biosynthesis.</text>
</comment>
<gene>
    <name evidence="6" type="ORF">SAMN05444584_1852</name>
</gene>
<dbReference type="SMART" id="SM00825">
    <property type="entry name" value="PKS_KS"/>
    <property type="match status" value="1"/>
</dbReference>
<comment type="similarity">
    <text evidence="2 4">Belongs to the thiolase-like superfamily. Beta-ketoacyl-ACP synthases family.</text>
</comment>
<sequence length="410" mass="43996">MKRVVVTGMSGITSLGENADDIFQQIEAQKNGIRYMTEWDIYPELRTRLAGPVDHFTVPEHYTRKVMRSMGRVALMSVISAEKALADAKLIGHPILKSGETGIAFGSSAGSVDAVCEMGTMILDRNMDKMNATTYIRMMAHTSLVNISVYFGIKGLSLPTSSACTSGSMSIGQAFEAIKYGKQTVMLAGGAEELSAPGAGVFDVLLATSIMNDSPALSPSPFDADRDGLVVGEGAGCLILEEREHALARGAHIYAEMIGYGSNSDGTHVTRPNQDSMAKCMQLALKSANLTADSIDYVNAHGTATDHGDVAETQATQSVFGYKPISSLKSYFGHTLGACGAIEAWLSIEMLQRQKFVPTLNLKTVDRSCGKLDYIVDQPRDIKAETVITNNFAFGGINTSMIFTIGDRND</sequence>
<dbReference type="InterPro" id="IPR018201">
    <property type="entry name" value="Ketoacyl_synth_AS"/>
</dbReference>
<evidence type="ECO:0000256" key="2">
    <source>
        <dbReference type="ARBA" id="ARBA00008467"/>
    </source>
</evidence>
<evidence type="ECO:0000259" key="5">
    <source>
        <dbReference type="PROSITE" id="PS52004"/>
    </source>
</evidence>
<dbReference type="OrthoDB" id="9808669at2"/>
<keyword evidence="7" id="KW-1185">Reference proteome</keyword>
<dbReference type="EMBL" id="FZLN01000003">
    <property type="protein sequence ID" value="SNQ29881.1"/>
    <property type="molecule type" value="Genomic_DNA"/>
</dbReference>
<dbReference type="InterPro" id="IPR014031">
    <property type="entry name" value="Ketoacyl_synth_C"/>
</dbReference>
<dbReference type="InterPro" id="IPR014030">
    <property type="entry name" value="Ketoacyl_synth_N"/>
</dbReference>
<dbReference type="PANTHER" id="PTHR11712:SF325">
    <property type="entry name" value="3-OXOACYL-(ACYL-CARRIER-PROTEIN) SYNTHASE II FABF"/>
    <property type="match status" value="1"/>
</dbReference>
<dbReference type="InterPro" id="IPR000794">
    <property type="entry name" value="Beta-ketoacyl_synthase"/>
</dbReference>
<keyword evidence="3 4" id="KW-0808">Transferase</keyword>